<dbReference type="InParanoid" id="A2EMQ1"/>
<dbReference type="RefSeq" id="XP_001318270.1">
    <property type="nucleotide sequence ID" value="XM_001318235.1"/>
</dbReference>
<keyword evidence="2" id="KW-0812">Transmembrane</keyword>
<dbReference type="Proteomes" id="UP000001542">
    <property type="component" value="Unassembled WGS sequence"/>
</dbReference>
<reference evidence="3" key="1">
    <citation type="submission" date="2006-10" db="EMBL/GenBank/DDBJ databases">
        <authorList>
            <person name="Amadeo P."/>
            <person name="Zhao Q."/>
            <person name="Wortman J."/>
            <person name="Fraser-Liggett C."/>
            <person name="Carlton J."/>
        </authorList>
    </citation>
    <scope>NUCLEOTIDE SEQUENCE</scope>
    <source>
        <strain evidence="3">G3</strain>
    </source>
</reference>
<keyword evidence="2" id="KW-0472">Membrane</keyword>
<reference evidence="3" key="2">
    <citation type="journal article" date="2007" name="Science">
        <title>Draft genome sequence of the sexually transmitted pathogen Trichomonas vaginalis.</title>
        <authorList>
            <person name="Carlton J.M."/>
            <person name="Hirt R.P."/>
            <person name="Silva J.C."/>
            <person name="Delcher A.L."/>
            <person name="Schatz M."/>
            <person name="Zhao Q."/>
            <person name="Wortman J.R."/>
            <person name="Bidwell S.L."/>
            <person name="Alsmark U.C.M."/>
            <person name="Besteiro S."/>
            <person name="Sicheritz-Ponten T."/>
            <person name="Noel C.J."/>
            <person name="Dacks J.B."/>
            <person name="Foster P.G."/>
            <person name="Simillion C."/>
            <person name="Van de Peer Y."/>
            <person name="Miranda-Saavedra D."/>
            <person name="Barton G.J."/>
            <person name="Westrop G.D."/>
            <person name="Mueller S."/>
            <person name="Dessi D."/>
            <person name="Fiori P.L."/>
            <person name="Ren Q."/>
            <person name="Paulsen I."/>
            <person name="Zhang H."/>
            <person name="Bastida-Corcuera F.D."/>
            <person name="Simoes-Barbosa A."/>
            <person name="Brown M.T."/>
            <person name="Hayes R.D."/>
            <person name="Mukherjee M."/>
            <person name="Okumura C.Y."/>
            <person name="Schneider R."/>
            <person name="Smith A.J."/>
            <person name="Vanacova S."/>
            <person name="Villalvazo M."/>
            <person name="Haas B.J."/>
            <person name="Pertea M."/>
            <person name="Feldblyum T.V."/>
            <person name="Utterback T.R."/>
            <person name="Shu C.L."/>
            <person name="Osoegawa K."/>
            <person name="de Jong P.J."/>
            <person name="Hrdy I."/>
            <person name="Horvathova L."/>
            <person name="Zubacova Z."/>
            <person name="Dolezal P."/>
            <person name="Malik S.B."/>
            <person name="Logsdon J.M. Jr."/>
            <person name="Henze K."/>
            <person name="Gupta A."/>
            <person name="Wang C.C."/>
            <person name="Dunne R.L."/>
            <person name="Upcroft J.A."/>
            <person name="Upcroft P."/>
            <person name="White O."/>
            <person name="Salzberg S.L."/>
            <person name="Tang P."/>
            <person name="Chiu C.-H."/>
            <person name="Lee Y.-S."/>
            <person name="Embley T.M."/>
            <person name="Coombs G.H."/>
            <person name="Mottram J.C."/>
            <person name="Tachezy J."/>
            <person name="Fraser-Liggett C.M."/>
            <person name="Johnson P.J."/>
        </authorList>
    </citation>
    <scope>NUCLEOTIDE SEQUENCE [LARGE SCALE GENOMIC DNA]</scope>
    <source>
        <strain evidence="3">G3</strain>
    </source>
</reference>
<sequence>MGTSVFIHCNNIESITLPRSLTSSDGRTFNGCSIKKVIVQLPEIFPYYISLFAESSIDLLIFQTPISDVVFGDRESMKNAAKTIIFDLPKPDSSTSELKAFEELIDLTFIHIKNINNHPIPYNFVIADNVPIYVERNGININETAFSKSNIFNFTYLGKDPIPGDFLVNARSCEHVYVTRFYTSDKLGGLYVTVLDDLEPTPEPEETSSSSSTSSEETTSSSSSSSSEETSSSSSTSSEETSSSSSSSSSEETSSSSSSSSEETSSSSSSSSSEETTSSSSSSSEETTSSSSSSSEETTSSSSSSSEEETTSSSSSSSSPSEETTSSSSTSSSTEKEETPIIDPKTPIPPPVNSSAASQNNTVEESSTNSSSGNSDPNNSNNGGSSNSAGNTAGIVCGVVLIVAMIVVVIFVVYKMKCAKDGKPDVEVGDQNTILNQKVDLMVKQKLDQLVKQKVDKIVSEKVDEIVTSRLEDVESDNYDYESHDLNYSDEEGHTNEDFILPDKNNDSDNIIQL</sequence>
<accession>A2EMQ1</accession>
<feature type="transmembrane region" description="Helical" evidence="2">
    <location>
        <begin position="393"/>
        <end position="414"/>
    </location>
</feature>
<dbReference type="KEGG" id="tva:4763917"/>
<proteinExistence type="predicted"/>
<feature type="compositionally biased region" description="Low complexity" evidence="1">
    <location>
        <begin position="207"/>
        <end position="333"/>
    </location>
</feature>
<evidence type="ECO:0000256" key="1">
    <source>
        <dbReference type="SAM" id="MobiDB-lite"/>
    </source>
</evidence>
<keyword evidence="2" id="KW-1133">Transmembrane helix</keyword>
<feature type="compositionally biased region" description="Low complexity" evidence="1">
    <location>
        <begin position="360"/>
        <end position="386"/>
    </location>
</feature>
<feature type="region of interest" description="Disordered" evidence="1">
    <location>
        <begin position="199"/>
        <end position="386"/>
    </location>
</feature>
<name>A2EMQ1_TRIV3</name>
<feature type="region of interest" description="Disordered" evidence="1">
    <location>
        <begin position="486"/>
        <end position="514"/>
    </location>
</feature>
<organism evidence="3 4">
    <name type="scientific">Trichomonas vaginalis (strain ATCC PRA-98 / G3)</name>
    <dbReference type="NCBI Taxonomy" id="412133"/>
    <lineage>
        <taxon>Eukaryota</taxon>
        <taxon>Metamonada</taxon>
        <taxon>Parabasalia</taxon>
        <taxon>Trichomonadida</taxon>
        <taxon>Trichomonadidae</taxon>
        <taxon>Trichomonas</taxon>
    </lineage>
</organism>
<evidence type="ECO:0000313" key="3">
    <source>
        <dbReference type="EMBL" id="EAY06047.1"/>
    </source>
</evidence>
<dbReference type="Gene3D" id="3.40.50.12480">
    <property type="match status" value="1"/>
</dbReference>
<gene>
    <name evidence="3" type="ORF">TVAG_244780</name>
</gene>
<dbReference type="EMBL" id="DS113433">
    <property type="protein sequence ID" value="EAY06047.1"/>
    <property type="molecule type" value="Genomic_DNA"/>
</dbReference>
<evidence type="ECO:0000256" key="2">
    <source>
        <dbReference type="SAM" id="Phobius"/>
    </source>
</evidence>
<dbReference type="VEuPathDB" id="TrichDB:TVAGG3_0428060"/>
<keyword evidence="4" id="KW-1185">Reference proteome</keyword>
<feature type="compositionally biased region" description="Basic and acidic residues" evidence="1">
    <location>
        <begin position="486"/>
        <end position="497"/>
    </location>
</feature>
<protein>
    <submittedName>
        <fullName evidence="3">Serine-rich protein, putative</fullName>
    </submittedName>
</protein>
<dbReference type="AlphaFoldDB" id="A2EMQ1"/>
<evidence type="ECO:0000313" key="4">
    <source>
        <dbReference type="Proteomes" id="UP000001542"/>
    </source>
</evidence>